<sequence>MTAADPDAMFEMPDPCPIVRREREWGEGCYRNEMGGERLKVSCIQTLNGLSDGADVEKVTMFCARERTWEILKRVGMGWEEARIGKSVGNEADVGRHKANSRLLWTKTFCLMATSDVCEPVGGIPESHTYATCVSSLRILEAISVDLKIFITEFPHCRCARPIPKLRYLNLTKARIKIGGITSQKTEPRSRSGTGMPLWDLCLKTTVSVPTAGLSGSCASCQLPAQKLLVYLQKLTQRQTEPR</sequence>
<comment type="caution">
    <text evidence="1">The sequence shown here is derived from an EMBL/GenBank/DDBJ whole genome shotgun (WGS) entry which is preliminary data.</text>
</comment>
<keyword evidence="2" id="KW-1185">Reference proteome</keyword>
<proteinExistence type="predicted"/>
<organism evidence="1 2">
    <name type="scientific">Elysia crispata</name>
    <name type="common">lettuce slug</name>
    <dbReference type="NCBI Taxonomy" id="231223"/>
    <lineage>
        <taxon>Eukaryota</taxon>
        <taxon>Metazoa</taxon>
        <taxon>Spiralia</taxon>
        <taxon>Lophotrochozoa</taxon>
        <taxon>Mollusca</taxon>
        <taxon>Gastropoda</taxon>
        <taxon>Heterobranchia</taxon>
        <taxon>Euthyneura</taxon>
        <taxon>Panpulmonata</taxon>
        <taxon>Sacoglossa</taxon>
        <taxon>Placobranchoidea</taxon>
        <taxon>Plakobranchidae</taxon>
        <taxon>Elysia</taxon>
    </lineage>
</organism>
<dbReference type="EMBL" id="JAWDGP010007062">
    <property type="protein sequence ID" value="KAK3730680.1"/>
    <property type="molecule type" value="Genomic_DNA"/>
</dbReference>
<protein>
    <submittedName>
        <fullName evidence="1">Uncharacterized protein</fullName>
    </submittedName>
</protein>
<name>A0AAE0Y2E7_9GAST</name>
<gene>
    <name evidence="1" type="ORF">RRG08_041461</name>
</gene>
<evidence type="ECO:0000313" key="1">
    <source>
        <dbReference type="EMBL" id="KAK3730680.1"/>
    </source>
</evidence>
<evidence type="ECO:0000313" key="2">
    <source>
        <dbReference type="Proteomes" id="UP001283361"/>
    </source>
</evidence>
<dbReference type="AlphaFoldDB" id="A0AAE0Y2E7"/>
<reference evidence="1" key="1">
    <citation type="journal article" date="2023" name="G3 (Bethesda)">
        <title>A reference genome for the long-term kleptoplast-retaining sea slug Elysia crispata morphotype clarki.</title>
        <authorList>
            <person name="Eastman K.E."/>
            <person name="Pendleton A.L."/>
            <person name="Shaikh M.A."/>
            <person name="Suttiyut T."/>
            <person name="Ogas R."/>
            <person name="Tomko P."/>
            <person name="Gavelis G."/>
            <person name="Widhalm J.R."/>
            <person name="Wisecaver J.H."/>
        </authorList>
    </citation>
    <scope>NUCLEOTIDE SEQUENCE</scope>
    <source>
        <strain evidence="1">ECLA1</strain>
    </source>
</reference>
<accession>A0AAE0Y2E7</accession>
<dbReference type="Proteomes" id="UP001283361">
    <property type="component" value="Unassembled WGS sequence"/>
</dbReference>